<protein>
    <recommendedName>
        <fullName evidence="6">Bet v I/Major latex protein domain-containing protein</fullName>
    </recommendedName>
</protein>
<dbReference type="Gene3D" id="3.30.530.20">
    <property type="match status" value="1"/>
</dbReference>
<accession>A0AA39W4Q6</accession>
<dbReference type="GO" id="GO:0038023">
    <property type="term" value="F:signaling receptor activity"/>
    <property type="evidence" value="ECO:0007669"/>
    <property type="project" value="InterPro"/>
</dbReference>
<name>A0AA39W4Q6_ACESA</name>
<dbReference type="GO" id="GO:0010427">
    <property type="term" value="F:abscisic acid binding"/>
    <property type="evidence" value="ECO:0007669"/>
    <property type="project" value="InterPro"/>
</dbReference>
<evidence type="ECO:0000313" key="5">
    <source>
        <dbReference type="Proteomes" id="UP001168877"/>
    </source>
</evidence>
<reference evidence="4" key="1">
    <citation type="journal article" date="2022" name="Plant J.">
        <title>Strategies of tolerance reflected in two North American maple genomes.</title>
        <authorList>
            <person name="McEvoy S.L."/>
            <person name="Sezen U.U."/>
            <person name="Trouern-Trend A."/>
            <person name="McMahon S.M."/>
            <person name="Schaberg P.G."/>
            <person name="Yang J."/>
            <person name="Wegrzyn J.L."/>
            <person name="Swenson N.G."/>
        </authorList>
    </citation>
    <scope>NUCLEOTIDE SEQUENCE</scope>
    <source>
        <strain evidence="4">NS2018</strain>
    </source>
</reference>
<dbReference type="FunFam" id="3.30.530.20:FF:000007">
    <property type="entry name" value="Major pollen allergen Bet v 1-A"/>
    <property type="match status" value="1"/>
</dbReference>
<dbReference type="EMBL" id="JAUESC010000002">
    <property type="protein sequence ID" value="KAK0603432.1"/>
    <property type="molecule type" value="Genomic_DNA"/>
</dbReference>
<dbReference type="GO" id="GO:0005737">
    <property type="term" value="C:cytoplasm"/>
    <property type="evidence" value="ECO:0007669"/>
    <property type="project" value="TreeGrafter"/>
</dbReference>
<keyword evidence="2" id="KW-0611">Plant defense</keyword>
<gene>
    <name evidence="4" type="ORF">LWI29_004922</name>
</gene>
<sequence>MPLAVHSIEIIKGNQVKCIKNQTEELDPVNYSYKYSLIEGDGLLMDKIEKITYDEVKLEATPEGGSKNKMSSTYYTTGDFALTDEDIKSGKECLLCLTTHHH</sequence>
<evidence type="ECO:0000256" key="1">
    <source>
        <dbReference type="ARBA" id="ARBA00009744"/>
    </source>
</evidence>
<dbReference type="GO" id="GO:0006952">
    <property type="term" value="P:defense response"/>
    <property type="evidence" value="ECO:0007669"/>
    <property type="project" value="UniProtKB-KW"/>
</dbReference>
<reference evidence="4" key="2">
    <citation type="submission" date="2023-06" db="EMBL/GenBank/DDBJ databases">
        <authorList>
            <person name="Swenson N.G."/>
            <person name="Wegrzyn J.L."/>
            <person name="Mcevoy S.L."/>
        </authorList>
    </citation>
    <scope>NUCLEOTIDE SEQUENCE</scope>
    <source>
        <strain evidence="4">NS2018</strain>
        <tissue evidence="4">Leaf</tissue>
    </source>
</reference>
<evidence type="ECO:0000256" key="3">
    <source>
        <dbReference type="ARBA" id="ARBA00023265"/>
    </source>
</evidence>
<dbReference type="InterPro" id="IPR050279">
    <property type="entry name" value="Plant_def-hormone_signal"/>
</dbReference>
<evidence type="ECO:0000313" key="4">
    <source>
        <dbReference type="EMBL" id="KAK0603432.1"/>
    </source>
</evidence>
<comment type="similarity">
    <text evidence="1">Belongs to the BetVI family.</text>
</comment>
<keyword evidence="5" id="KW-1185">Reference proteome</keyword>
<dbReference type="Proteomes" id="UP001168877">
    <property type="component" value="Unassembled WGS sequence"/>
</dbReference>
<evidence type="ECO:0008006" key="6">
    <source>
        <dbReference type="Google" id="ProtNLM"/>
    </source>
</evidence>
<dbReference type="SUPFAM" id="SSF55961">
    <property type="entry name" value="Bet v1-like"/>
    <property type="match status" value="1"/>
</dbReference>
<comment type="caution">
    <text evidence="4">The sequence shown here is derived from an EMBL/GenBank/DDBJ whole genome shotgun (WGS) entry which is preliminary data.</text>
</comment>
<dbReference type="AlphaFoldDB" id="A0AA39W4Q6"/>
<dbReference type="GO" id="GO:0005634">
    <property type="term" value="C:nucleus"/>
    <property type="evidence" value="ECO:0007669"/>
    <property type="project" value="TreeGrafter"/>
</dbReference>
<dbReference type="PANTHER" id="PTHR31213:SF70">
    <property type="entry name" value="MAJOR ALLERGEN PRU AR 1-LIKE"/>
    <property type="match status" value="1"/>
</dbReference>
<dbReference type="GO" id="GO:0004864">
    <property type="term" value="F:protein phosphatase inhibitor activity"/>
    <property type="evidence" value="ECO:0007669"/>
    <property type="project" value="InterPro"/>
</dbReference>
<dbReference type="PANTHER" id="PTHR31213">
    <property type="entry name" value="OS08G0374000 PROTEIN-RELATED"/>
    <property type="match status" value="1"/>
</dbReference>
<organism evidence="4 5">
    <name type="scientific">Acer saccharum</name>
    <name type="common">Sugar maple</name>
    <dbReference type="NCBI Taxonomy" id="4024"/>
    <lineage>
        <taxon>Eukaryota</taxon>
        <taxon>Viridiplantae</taxon>
        <taxon>Streptophyta</taxon>
        <taxon>Embryophyta</taxon>
        <taxon>Tracheophyta</taxon>
        <taxon>Spermatophyta</taxon>
        <taxon>Magnoliopsida</taxon>
        <taxon>eudicotyledons</taxon>
        <taxon>Gunneridae</taxon>
        <taxon>Pentapetalae</taxon>
        <taxon>rosids</taxon>
        <taxon>malvids</taxon>
        <taxon>Sapindales</taxon>
        <taxon>Sapindaceae</taxon>
        <taxon>Hippocastanoideae</taxon>
        <taxon>Acereae</taxon>
        <taxon>Acer</taxon>
    </lineage>
</organism>
<evidence type="ECO:0000256" key="2">
    <source>
        <dbReference type="ARBA" id="ARBA00022821"/>
    </source>
</evidence>
<keyword evidence="3" id="KW-0568">Pathogenesis-related protein</keyword>
<dbReference type="InterPro" id="IPR024949">
    <property type="entry name" value="Bet_v_I_allergen"/>
</dbReference>
<dbReference type="PRINTS" id="PR00634">
    <property type="entry name" value="BETALLERGEN"/>
</dbReference>
<dbReference type="GO" id="GO:0009738">
    <property type="term" value="P:abscisic acid-activated signaling pathway"/>
    <property type="evidence" value="ECO:0007669"/>
    <property type="project" value="InterPro"/>
</dbReference>
<dbReference type="InterPro" id="IPR023393">
    <property type="entry name" value="START-like_dom_sf"/>
</dbReference>
<proteinExistence type="inferred from homology"/>